<feature type="transmembrane region" description="Helical" evidence="1">
    <location>
        <begin position="266"/>
        <end position="283"/>
    </location>
</feature>
<dbReference type="PANTHER" id="PTHR30590:SF3">
    <property type="entry name" value="HYPOTHETICAL MEMBRANE SPANNING PROTEIN"/>
    <property type="match status" value="1"/>
</dbReference>
<dbReference type="EMBL" id="JAJODE010000002">
    <property type="protein sequence ID" value="MCD4837447.1"/>
    <property type="molecule type" value="Genomic_DNA"/>
</dbReference>
<evidence type="ECO:0000313" key="4">
    <source>
        <dbReference type="Proteomes" id="UP001162836"/>
    </source>
</evidence>
<keyword evidence="4" id="KW-1185">Reference proteome</keyword>
<keyword evidence="1" id="KW-0472">Membrane</keyword>
<dbReference type="Pfam" id="PF04235">
    <property type="entry name" value="DUF418"/>
    <property type="match status" value="1"/>
</dbReference>
<keyword evidence="1" id="KW-1133">Transmembrane helix</keyword>
<feature type="domain" description="DUF418" evidence="2">
    <location>
        <begin position="168"/>
        <end position="331"/>
    </location>
</feature>
<reference evidence="3 4" key="1">
    <citation type="journal article" date="2023" name="Antonie Van Leeuwenhoek">
        <title>Unveiling the genomic potential of a novel thermostable glycoside hydrolases producing Neobacillus sedimentimangrovi UE25.</title>
        <authorList>
            <person name="Ejaz U."/>
            <person name="Saleem F."/>
            <person name="Rashid R."/>
            <person name="Hasan K.A."/>
            <person name="Syed M.N."/>
            <person name="Sohail M."/>
        </authorList>
    </citation>
    <scope>NUCLEOTIDE SEQUENCE [LARGE SCALE GENOMIC DNA]</scope>
    <source>
        <strain evidence="3 4">UE25</strain>
    </source>
</reference>
<feature type="transmembrane region" description="Helical" evidence="1">
    <location>
        <begin position="60"/>
        <end position="78"/>
    </location>
</feature>
<evidence type="ECO:0000259" key="2">
    <source>
        <dbReference type="Pfam" id="PF04235"/>
    </source>
</evidence>
<feature type="transmembrane region" description="Helical" evidence="1">
    <location>
        <begin position="138"/>
        <end position="162"/>
    </location>
</feature>
<feature type="transmembrane region" description="Helical" evidence="1">
    <location>
        <begin position="295"/>
        <end position="317"/>
    </location>
</feature>
<feature type="transmembrane region" description="Helical" evidence="1">
    <location>
        <begin position="223"/>
        <end position="246"/>
    </location>
</feature>
<feature type="transmembrane region" description="Helical" evidence="1">
    <location>
        <begin position="21"/>
        <end position="40"/>
    </location>
</feature>
<organism evidence="3 4">
    <name type="scientific">Neobacillus sedimentimangrovi</name>
    <dbReference type="NCBI Taxonomy" id="2699460"/>
    <lineage>
        <taxon>Bacteria</taxon>
        <taxon>Bacillati</taxon>
        <taxon>Bacillota</taxon>
        <taxon>Bacilli</taxon>
        <taxon>Bacillales</taxon>
        <taxon>Bacillaceae</taxon>
        <taxon>Neobacillus</taxon>
    </lineage>
</organism>
<name>A0ABS8QE90_9BACI</name>
<evidence type="ECO:0000256" key="1">
    <source>
        <dbReference type="SAM" id="Phobius"/>
    </source>
</evidence>
<feature type="transmembrane region" description="Helical" evidence="1">
    <location>
        <begin position="90"/>
        <end position="109"/>
    </location>
</feature>
<dbReference type="InterPro" id="IPR052529">
    <property type="entry name" value="Bact_Transport_Assoc"/>
</dbReference>
<dbReference type="InterPro" id="IPR007349">
    <property type="entry name" value="DUF418"/>
</dbReference>
<dbReference type="RefSeq" id="WP_231313991.1">
    <property type="nucleotide sequence ID" value="NZ_JAJODE010000002.1"/>
</dbReference>
<feature type="transmembrane region" description="Helical" evidence="1">
    <location>
        <begin position="115"/>
        <end position="131"/>
    </location>
</feature>
<sequence>MKGKYKMGFGHRIEELDYLRGFALLGIVLVNILPLLELGMPKAGSLDAAYWRLLYLFVEGRFYTIFTFLFGVGFYIFITRANEKGKNGVVLFLRRIVALFLFGLVHVQFHPGEALTVYAVCGLLLLPFYKVNKVMNLFLGLVMFIIFSMFSFKLFMVIPIMLLGITAGQFRLFEKLSEKKKGIAVFTGIMFVLSISGLLYQYQHAPFIIEERLEMEIRSSQEFVRIGIIIGPIVSAFYVGLLVLLLQYRFIQKLLSPLKSYGRMALTNYMMQTVIILVAGNGFHLIGNISLIHSFFICLMIYVIQLSFSVIWLRYFYYGPLEWTWRAITYLQIPPLLNQMGDRLSGD</sequence>
<protein>
    <submittedName>
        <fullName evidence="3">DUF418 domain-containing protein</fullName>
    </submittedName>
</protein>
<dbReference type="PANTHER" id="PTHR30590">
    <property type="entry name" value="INNER MEMBRANE PROTEIN"/>
    <property type="match status" value="1"/>
</dbReference>
<feature type="transmembrane region" description="Helical" evidence="1">
    <location>
        <begin position="182"/>
        <end position="202"/>
    </location>
</feature>
<accession>A0ABS8QE90</accession>
<evidence type="ECO:0000313" key="3">
    <source>
        <dbReference type="EMBL" id="MCD4837447.1"/>
    </source>
</evidence>
<dbReference type="Proteomes" id="UP001162836">
    <property type="component" value="Unassembled WGS sequence"/>
</dbReference>
<keyword evidence="1" id="KW-0812">Transmembrane</keyword>
<gene>
    <name evidence="3" type="ORF">LRS37_00890</name>
</gene>
<comment type="caution">
    <text evidence="3">The sequence shown here is derived from an EMBL/GenBank/DDBJ whole genome shotgun (WGS) entry which is preliminary data.</text>
</comment>
<proteinExistence type="predicted"/>